<dbReference type="RefSeq" id="WP_185193197.1">
    <property type="nucleotide sequence ID" value="NZ_JACKXD010000003.1"/>
</dbReference>
<keyword evidence="2" id="KW-1133">Transmembrane helix</keyword>
<evidence type="ECO:0000256" key="1">
    <source>
        <dbReference type="SAM" id="MobiDB-lite"/>
    </source>
</evidence>
<dbReference type="Pfam" id="PF14079">
    <property type="entry name" value="DUF4260"/>
    <property type="match status" value="1"/>
</dbReference>
<proteinExistence type="predicted"/>
<evidence type="ECO:0000313" key="3">
    <source>
        <dbReference type="EMBL" id="MBB6646853.1"/>
    </source>
</evidence>
<feature type="transmembrane region" description="Helical" evidence="2">
    <location>
        <begin position="67"/>
        <end position="90"/>
    </location>
</feature>
<gene>
    <name evidence="3" type="ORF">H5V44_11250</name>
</gene>
<keyword evidence="2" id="KW-0472">Membrane</keyword>
<name>A0A7J9SKE3_9EURY</name>
<evidence type="ECO:0000256" key="2">
    <source>
        <dbReference type="SAM" id="Phobius"/>
    </source>
</evidence>
<feature type="region of interest" description="Disordered" evidence="1">
    <location>
        <begin position="117"/>
        <end position="139"/>
    </location>
</feature>
<comment type="caution">
    <text evidence="3">The sequence shown here is derived from an EMBL/GenBank/DDBJ whole genome shotgun (WGS) entry which is preliminary data.</text>
</comment>
<feature type="transmembrane region" description="Helical" evidence="2">
    <location>
        <begin position="12"/>
        <end position="38"/>
    </location>
</feature>
<keyword evidence="2" id="KW-0812">Transmembrane</keyword>
<evidence type="ECO:0000313" key="4">
    <source>
        <dbReference type="Proteomes" id="UP000546257"/>
    </source>
</evidence>
<keyword evidence="4" id="KW-1185">Reference proteome</keyword>
<dbReference type="EMBL" id="JACKXD010000003">
    <property type="protein sequence ID" value="MBB6646853.1"/>
    <property type="molecule type" value="Genomic_DNA"/>
</dbReference>
<organism evidence="3 4">
    <name type="scientific">Halobellus ruber</name>
    <dbReference type="NCBI Taxonomy" id="2761102"/>
    <lineage>
        <taxon>Archaea</taxon>
        <taxon>Methanobacteriati</taxon>
        <taxon>Methanobacteriota</taxon>
        <taxon>Stenosarchaea group</taxon>
        <taxon>Halobacteria</taxon>
        <taxon>Halobacteriales</taxon>
        <taxon>Haloferacaceae</taxon>
        <taxon>Halobellus</taxon>
    </lineage>
</organism>
<dbReference type="AlphaFoldDB" id="A0A7J9SKE3"/>
<reference evidence="3 4" key="1">
    <citation type="submission" date="2020-08" db="EMBL/GenBank/DDBJ databases">
        <authorList>
            <person name="Seo M.-J."/>
        </authorList>
    </citation>
    <scope>NUCLEOTIDE SEQUENCE [LARGE SCALE GENOMIC DNA]</scope>
    <source>
        <strain evidence="3 4">MBLA0160</strain>
    </source>
</reference>
<sequence length="139" mass="14559">MHPTTVLRIEGLALFGAATAAYVALGAPVWLFPVLALAPDLSMLGYLAGPRAGSRAYNLFHTTVAPISLGALGLLVGVTPLVWVALVWAAHIGADRAVGYGLKYPTEFRRTHLTRADAHTDPVGEPADGHADAVPIGRE</sequence>
<dbReference type="InterPro" id="IPR025356">
    <property type="entry name" value="DUF4260"/>
</dbReference>
<accession>A0A7J9SKE3</accession>
<dbReference type="Proteomes" id="UP000546257">
    <property type="component" value="Unassembled WGS sequence"/>
</dbReference>
<protein>
    <submittedName>
        <fullName evidence="3">DUF4260 domain-containing protein</fullName>
    </submittedName>
</protein>